<feature type="domain" description="Histidine kinase/HSP90-like ATPase" evidence="3">
    <location>
        <begin position="35"/>
        <end position="137"/>
    </location>
</feature>
<feature type="compositionally biased region" description="Basic and acidic residues" evidence="2">
    <location>
        <begin position="188"/>
        <end position="209"/>
    </location>
</feature>
<evidence type="ECO:0000259" key="3">
    <source>
        <dbReference type="Pfam" id="PF13581"/>
    </source>
</evidence>
<dbReference type="Proteomes" id="UP000655287">
    <property type="component" value="Unassembled WGS sequence"/>
</dbReference>
<evidence type="ECO:0000256" key="2">
    <source>
        <dbReference type="SAM" id="MobiDB-lite"/>
    </source>
</evidence>
<organism evidence="4 5">
    <name type="scientific">Sphaerisporangium rufum</name>
    <dbReference type="NCBI Taxonomy" id="1381558"/>
    <lineage>
        <taxon>Bacteria</taxon>
        <taxon>Bacillati</taxon>
        <taxon>Actinomycetota</taxon>
        <taxon>Actinomycetes</taxon>
        <taxon>Streptosporangiales</taxon>
        <taxon>Streptosporangiaceae</taxon>
        <taxon>Sphaerisporangium</taxon>
    </lineage>
</organism>
<dbReference type="CDD" id="cd16936">
    <property type="entry name" value="HATPase_RsbW-like"/>
    <property type="match status" value="1"/>
</dbReference>
<dbReference type="SUPFAM" id="SSF55874">
    <property type="entry name" value="ATPase domain of HSP90 chaperone/DNA topoisomerase II/histidine kinase"/>
    <property type="match status" value="1"/>
</dbReference>
<sequence>MAEDEAGPSVRQSGTEASLLGVINLIGAMESPFRAREWIKERLGADHPAVEDVTLLVSEVVTNAAVHSDSQNGGRVTVALADCFDRIHVDVVDEGGASVPEVRGDVFAEGGRGLLLVDVISDTWGIYEGEAGRTVWFEVAYRRGGQTDHQRGAGPLRDDDSKGVDMTPSEPAGRSTPRSGAYSTWADVRARGRALDPRPAEEQTHGREMARRRRESFQPENRGAGP</sequence>
<dbReference type="InterPro" id="IPR036890">
    <property type="entry name" value="HATPase_C_sf"/>
</dbReference>
<keyword evidence="1" id="KW-0418">Kinase</keyword>
<dbReference type="PANTHER" id="PTHR35526">
    <property type="entry name" value="ANTI-SIGMA-F FACTOR RSBW-RELATED"/>
    <property type="match status" value="1"/>
</dbReference>
<proteinExistence type="predicted"/>
<keyword evidence="1" id="KW-0723">Serine/threonine-protein kinase</keyword>
<dbReference type="GO" id="GO:0004674">
    <property type="term" value="F:protein serine/threonine kinase activity"/>
    <property type="evidence" value="ECO:0007669"/>
    <property type="project" value="UniProtKB-KW"/>
</dbReference>
<dbReference type="AlphaFoldDB" id="A0A919QYM3"/>
<accession>A0A919QYM3</accession>
<dbReference type="InterPro" id="IPR050267">
    <property type="entry name" value="Anti-sigma-factor_SerPK"/>
</dbReference>
<dbReference type="InterPro" id="IPR003594">
    <property type="entry name" value="HATPase_dom"/>
</dbReference>
<evidence type="ECO:0000313" key="4">
    <source>
        <dbReference type="EMBL" id="GII76233.1"/>
    </source>
</evidence>
<comment type="caution">
    <text evidence="4">The sequence shown here is derived from an EMBL/GenBank/DDBJ whole genome shotgun (WGS) entry which is preliminary data.</text>
</comment>
<evidence type="ECO:0000313" key="5">
    <source>
        <dbReference type="Proteomes" id="UP000655287"/>
    </source>
</evidence>
<evidence type="ECO:0000256" key="1">
    <source>
        <dbReference type="ARBA" id="ARBA00022527"/>
    </source>
</evidence>
<protein>
    <recommendedName>
        <fullName evidence="3">Histidine kinase/HSP90-like ATPase domain-containing protein</fullName>
    </recommendedName>
</protein>
<keyword evidence="1" id="KW-0808">Transferase</keyword>
<feature type="compositionally biased region" description="Basic and acidic residues" evidence="2">
    <location>
        <begin position="146"/>
        <end position="163"/>
    </location>
</feature>
<name>A0A919QYM3_9ACTN</name>
<gene>
    <name evidence="4" type="ORF">Sru01_12150</name>
</gene>
<dbReference type="EMBL" id="BOOU01000014">
    <property type="protein sequence ID" value="GII76233.1"/>
    <property type="molecule type" value="Genomic_DNA"/>
</dbReference>
<dbReference type="Pfam" id="PF13581">
    <property type="entry name" value="HATPase_c_2"/>
    <property type="match status" value="1"/>
</dbReference>
<reference evidence="4" key="1">
    <citation type="submission" date="2021-01" db="EMBL/GenBank/DDBJ databases">
        <title>Whole genome shotgun sequence of Sphaerisporangium rufum NBRC 109079.</title>
        <authorList>
            <person name="Komaki H."/>
            <person name="Tamura T."/>
        </authorList>
    </citation>
    <scope>NUCLEOTIDE SEQUENCE</scope>
    <source>
        <strain evidence="4">NBRC 109079</strain>
    </source>
</reference>
<dbReference type="Gene3D" id="3.30.565.10">
    <property type="entry name" value="Histidine kinase-like ATPase, C-terminal domain"/>
    <property type="match status" value="1"/>
</dbReference>
<dbReference type="PANTHER" id="PTHR35526:SF3">
    <property type="entry name" value="ANTI-SIGMA-F FACTOR RSBW"/>
    <property type="match status" value="1"/>
</dbReference>
<feature type="region of interest" description="Disordered" evidence="2">
    <location>
        <begin position="146"/>
        <end position="226"/>
    </location>
</feature>
<keyword evidence="5" id="KW-1185">Reference proteome</keyword>